<dbReference type="SUPFAM" id="SSF52833">
    <property type="entry name" value="Thioredoxin-like"/>
    <property type="match status" value="1"/>
</dbReference>
<dbReference type="RefSeq" id="WP_091442194.1">
    <property type="nucleotide sequence ID" value="NZ_FMTP01000006.1"/>
</dbReference>
<dbReference type="InterPro" id="IPR017937">
    <property type="entry name" value="Thioredoxin_CS"/>
</dbReference>
<feature type="chain" id="PRO_5011545295" evidence="3">
    <location>
        <begin position="22"/>
        <end position="189"/>
    </location>
</feature>
<evidence type="ECO:0000313" key="6">
    <source>
        <dbReference type="Proteomes" id="UP000198889"/>
    </source>
</evidence>
<dbReference type="InterPro" id="IPR036249">
    <property type="entry name" value="Thioredoxin-like_sf"/>
</dbReference>
<keyword evidence="6" id="KW-1185">Reference proteome</keyword>
<feature type="compositionally biased region" description="Low complexity" evidence="2">
    <location>
        <begin position="162"/>
        <end position="181"/>
    </location>
</feature>
<accession>A0A1G4U6X8</accession>
<dbReference type="Proteomes" id="UP000198889">
    <property type="component" value="Unassembled WGS sequence"/>
</dbReference>
<evidence type="ECO:0000256" key="1">
    <source>
        <dbReference type="ARBA" id="ARBA00023284"/>
    </source>
</evidence>
<name>A0A1G4U6X8_9HYPH</name>
<dbReference type="GO" id="GO:0015036">
    <property type="term" value="F:disulfide oxidoreductase activity"/>
    <property type="evidence" value="ECO:0007669"/>
    <property type="project" value="UniProtKB-ARBA"/>
</dbReference>
<sequence length="189" mass="19580">MLVTVASLASLALGGALPGHATAPLPLGAAPPPLALASLDHGRQDLAALHGRPVIVHFFATWCAPCREEMAGLARLATRRAAGGLAVLAVDVGEVKVRVGRFFEAQPVPFPVLLDEDRAALKAWKVAGLPASFVLDAGHTLRLHADGPVEWDDPATERLLDSLADPAAAPLGAGLPPLNDDQTPRESSP</sequence>
<dbReference type="InterPro" id="IPR000866">
    <property type="entry name" value="AhpC/TSA"/>
</dbReference>
<dbReference type="InterPro" id="IPR013766">
    <property type="entry name" value="Thioredoxin_domain"/>
</dbReference>
<protein>
    <submittedName>
        <fullName evidence="5">Thiol-disulfide isomerase or thioredoxin</fullName>
    </submittedName>
</protein>
<dbReference type="STRING" id="177413.SAMN05660859_3494"/>
<feature type="region of interest" description="Disordered" evidence="2">
    <location>
        <begin position="162"/>
        <end position="189"/>
    </location>
</feature>
<reference evidence="6" key="1">
    <citation type="submission" date="2016-10" db="EMBL/GenBank/DDBJ databases">
        <authorList>
            <person name="Varghese N."/>
            <person name="Submissions S."/>
        </authorList>
    </citation>
    <scope>NUCLEOTIDE SEQUENCE [LARGE SCALE GENOMIC DNA]</scope>
    <source>
        <strain evidence="6">CGMCC 1.1761</strain>
    </source>
</reference>
<dbReference type="PANTHER" id="PTHR42852:SF18">
    <property type="entry name" value="CHROMOSOME UNDETERMINED SCAFFOLD_47, WHOLE GENOME SHOTGUN SEQUENCE"/>
    <property type="match status" value="1"/>
</dbReference>
<dbReference type="CDD" id="cd02966">
    <property type="entry name" value="TlpA_like_family"/>
    <property type="match status" value="1"/>
</dbReference>
<keyword evidence="3" id="KW-0732">Signal</keyword>
<feature type="domain" description="Thioredoxin" evidence="4">
    <location>
        <begin position="25"/>
        <end position="165"/>
    </location>
</feature>
<dbReference type="InterPro" id="IPR050553">
    <property type="entry name" value="Thioredoxin_ResA/DsbE_sf"/>
</dbReference>
<dbReference type="PANTHER" id="PTHR42852">
    <property type="entry name" value="THIOL:DISULFIDE INTERCHANGE PROTEIN DSBE"/>
    <property type="match status" value="1"/>
</dbReference>
<dbReference type="PROSITE" id="PS51352">
    <property type="entry name" value="THIOREDOXIN_2"/>
    <property type="match status" value="1"/>
</dbReference>
<evidence type="ECO:0000259" key="4">
    <source>
        <dbReference type="PROSITE" id="PS51352"/>
    </source>
</evidence>
<dbReference type="GO" id="GO:0016209">
    <property type="term" value="F:antioxidant activity"/>
    <property type="evidence" value="ECO:0007669"/>
    <property type="project" value="InterPro"/>
</dbReference>
<dbReference type="GO" id="GO:0016853">
    <property type="term" value="F:isomerase activity"/>
    <property type="evidence" value="ECO:0007669"/>
    <property type="project" value="UniProtKB-KW"/>
</dbReference>
<evidence type="ECO:0000256" key="2">
    <source>
        <dbReference type="SAM" id="MobiDB-lite"/>
    </source>
</evidence>
<gene>
    <name evidence="5" type="ORF">SAMN05660859_3494</name>
</gene>
<dbReference type="Gene3D" id="3.40.30.10">
    <property type="entry name" value="Glutaredoxin"/>
    <property type="match status" value="1"/>
</dbReference>
<dbReference type="AlphaFoldDB" id="A0A1G4U6X8"/>
<feature type="signal peptide" evidence="3">
    <location>
        <begin position="1"/>
        <end position="21"/>
    </location>
</feature>
<organism evidence="5 6">
    <name type="scientific">Ancylobacter rudongensis</name>
    <dbReference type="NCBI Taxonomy" id="177413"/>
    <lineage>
        <taxon>Bacteria</taxon>
        <taxon>Pseudomonadati</taxon>
        <taxon>Pseudomonadota</taxon>
        <taxon>Alphaproteobacteria</taxon>
        <taxon>Hyphomicrobiales</taxon>
        <taxon>Xanthobacteraceae</taxon>
        <taxon>Ancylobacter</taxon>
    </lineage>
</organism>
<proteinExistence type="predicted"/>
<dbReference type="PROSITE" id="PS00194">
    <property type="entry name" value="THIOREDOXIN_1"/>
    <property type="match status" value="1"/>
</dbReference>
<dbReference type="Pfam" id="PF00578">
    <property type="entry name" value="AhpC-TSA"/>
    <property type="match status" value="1"/>
</dbReference>
<evidence type="ECO:0000313" key="5">
    <source>
        <dbReference type="EMBL" id="SCW89400.1"/>
    </source>
</evidence>
<dbReference type="EMBL" id="FMTP01000006">
    <property type="protein sequence ID" value="SCW89400.1"/>
    <property type="molecule type" value="Genomic_DNA"/>
</dbReference>
<keyword evidence="1" id="KW-0676">Redox-active center</keyword>
<evidence type="ECO:0000256" key="3">
    <source>
        <dbReference type="SAM" id="SignalP"/>
    </source>
</evidence>
<keyword evidence="5" id="KW-0413">Isomerase</keyword>